<dbReference type="PANTHER" id="PTHR33297">
    <property type="entry name" value="AMASTIN-LIKE SURFACE PROTEIN-LIKE PROTEIN-RELATED"/>
    <property type="match status" value="1"/>
</dbReference>
<keyword evidence="2" id="KW-1133">Transmembrane helix</keyword>
<evidence type="ECO:0000313" key="3">
    <source>
        <dbReference type="EMBL" id="KPI88839.1"/>
    </source>
</evidence>
<accession>A0A0N0P7I8</accession>
<dbReference type="OMA" id="NCDTVSY"/>
<dbReference type="InterPro" id="IPR009944">
    <property type="entry name" value="Amastin"/>
</dbReference>
<feature type="transmembrane region" description="Helical" evidence="2">
    <location>
        <begin position="135"/>
        <end position="160"/>
    </location>
</feature>
<dbReference type="AlphaFoldDB" id="A0A0N0P7I8"/>
<evidence type="ECO:0000313" key="4">
    <source>
        <dbReference type="Proteomes" id="UP000038009"/>
    </source>
</evidence>
<feature type="transmembrane region" description="Helical" evidence="2">
    <location>
        <begin position="313"/>
        <end position="338"/>
    </location>
</feature>
<evidence type="ECO:0000256" key="2">
    <source>
        <dbReference type="SAM" id="Phobius"/>
    </source>
</evidence>
<comment type="caution">
    <text evidence="3">The sequence shown here is derived from an EMBL/GenBank/DDBJ whole genome shotgun (WGS) entry which is preliminary data.</text>
</comment>
<dbReference type="VEuPathDB" id="TriTrypDB:Lsey_0038_0100"/>
<dbReference type="Proteomes" id="UP000038009">
    <property type="component" value="Unassembled WGS sequence"/>
</dbReference>
<protein>
    <recommendedName>
        <fullName evidence="5">Amastin-like protein</fullName>
    </recommendedName>
</protein>
<proteinExistence type="predicted"/>
<dbReference type="PANTHER" id="PTHR33297:SF4">
    <property type="entry name" value="AMASTIN"/>
    <property type="match status" value="1"/>
</dbReference>
<feature type="transmembrane region" description="Helical" evidence="2">
    <location>
        <begin position="203"/>
        <end position="225"/>
    </location>
</feature>
<reference evidence="3 4" key="1">
    <citation type="journal article" date="2015" name="PLoS Pathog.">
        <title>Leptomonas seymouri: Adaptations to the Dixenous Life Cycle Analyzed by Genome Sequencing, Transcriptome Profiling and Co-infection with Leishmania donovani.</title>
        <authorList>
            <person name="Kraeva N."/>
            <person name="Butenko A."/>
            <person name="Hlavacova J."/>
            <person name="Kostygov A."/>
            <person name="Myskova J."/>
            <person name="Grybchuk D."/>
            <person name="Lestinova T."/>
            <person name="Votypka J."/>
            <person name="Volf P."/>
            <person name="Opperdoes F."/>
            <person name="Flegontov P."/>
            <person name="Lukes J."/>
            <person name="Yurchenko V."/>
        </authorList>
    </citation>
    <scope>NUCLEOTIDE SEQUENCE [LARGE SCALE GENOMIC DNA]</scope>
    <source>
        <strain evidence="3 4">ATCC 30220</strain>
    </source>
</reference>
<keyword evidence="2" id="KW-0472">Membrane</keyword>
<keyword evidence="2" id="KW-0812">Transmembrane</keyword>
<organism evidence="3 4">
    <name type="scientific">Leptomonas seymouri</name>
    <dbReference type="NCBI Taxonomy" id="5684"/>
    <lineage>
        <taxon>Eukaryota</taxon>
        <taxon>Discoba</taxon>
        <taxon>Euglenozoa</taxon>
        <taxon>Kinetoplastea</taxon>
        <taxon>Metakinetoplastina</taxon>
        <taxon>Trypanosomatida</taxon>
        <taxon>Trypanosomatidae</taxon>
        <taxon>Leishmaniinae</taxon>
        <taxon>Leptomonas</taxon>
    </lineage>
</organism>
<gene>
    <name evidence="3" type="ORF">ABL78_2033</name>
</gene>
<evidence type="ECO:0008006" key="5">
    <source>
        <dbReference type="Google" id="ProtNLM"/>
    </source>
</evidence>
<dbReference type="Pfam" id="PF07344">
    <property type="entry name" value="Amastin"/>
    <property type="match status" value="1"/>
</dbReference>
<feature type="region of interest" description="Disordered" evidence="1">
    <location>
        <begin position="1"/>
        <end position="111"/>
    </location>
</feature>
<feature type="compositionally biased region" description="Low complexity" evidence="1">
    <location>
        <begin position="37"/>
        <end position="48"/>
    </location>
</feature>
<feature type="compositionally biased region" description="Polar residues" evidence="1">
    <location>
        <begin position="12"/>
        <end position="36"/>
    </location>
</feature>
<sequence>MIHGTGNAVPHGQQQRPDSDSESYTGSSASYTETASQQNQQPQQLQQQVTRGTAGATPKSASESRRHDPSRMVQPTSTPPQQQFGVEEDAGNNKTGGNKRDNRKSMRALNATINSPASRIRAVTTRIAGRDSQRVIIYVFFAFSLVHLLFVILSCTLSQIDLENGHCLTFWGYKVRCDDVSYSLRTVRLTYCKKLRSNLHAGAAFSILSILTSTATAVAAWIMCCRLRRANRIARHPHPYRDLDADSLAVNAGQEGGNDSNQEQTFNPGQLKMATIIIVAVSLFFELIPWAVIADLVVKKPCDYFFYSLKESTYGVGFGLGVTAWVVQIIIYVLYIVVV</sequence>
<feature type="transmembrane region" description="Helical" evidence="2">
    <location>
        <begin position="273"/>
        <end position="293"/>
    </location>
</feature>
<keyword evidence="4" id="KW-1185">Reference proteome</keyword>
<evidence type="ECO:0000256" key="1">
    <source>
        <dbReference type="SAM" id="MobiDB-lite"/>
    </source>
</evidence>
<dbReference type="EMBL" id="LJSK01000038">
    <property type="protein sequence ID" value="KPI88839.1"/>
    <property type="molecule type" value="Genomic_DNA"/>
</dbReference>
<feature type="compositionally biased region" description="Polar residues" evidence="1">
    <location>
        <begin position="73"/>
        <end position="84"/>
    </location>
</feature>
<name>A0A0N0P7I8_LEPSE</name>
<dbReference type="OrthoDB" id="273596at2759"/>